<organism evidence="3 4">
    <name type="scientific">Diplogelasinospora grovesii</name>
    <dbReference type="NCBI Taxonomy" id="303347"/>
    <lineage>
        <taxon>Eukaryota</taxon>
        <taxon>Fungi</taxon>
        <taxon>Dikarya</taxon>
        <taxon>Ascomycota</taxon>
        <taxon>Pezizomycotina</taxon>
        <taxon>Sordariomycetes</taxon>
        <taxon>Sordariomycetidae</taxon>
        <taxon>Sordariales</taxon>
        <taxon>Diplogelasinosporaceae</taxon>
        <taxon>Diplogelasinospora</taxon>
    </lineage>
</organism>
<evidence type="ECO:0000313" key="4">
    <source>
        <dbReference type="Proteomes" id="UP001303473"/>
    </source>
</evidence>
<dbReference type="EMBL" id="MU853783">
    <property type="protein sequence ID" value="KAK3941435.1"/>
    <property type="molecule type" value="Genomic_DNA"/>
</dbReference>
<proteinExistence type="predicted"/>
<dbReference type="SUPFAM" id="SSF56112">
    <property type="entry name" value="Protein kinase-like (PK-like)"/>
    <property type="match status" value="1"/>
</dbReference>
<name>A0AAN6S5R0_9PEZI</name>
<gene>
    <name evidence="3" type="ORF">QBC46DRAFT_382684</name>
</gene>
<evidence type="ECO:0000313" key="3">
    <source>
        <dbReference type="EMBL" id="KAK3941435.1"/>
    </source>
</evidence>
<feature type="domain" description="Aminoglycoside phosphotransferase" evidence="2">
    <location>
        <begin position="66"/>
        <end position="244"/>
    </location>
</feature>
<dbReference type="Pfam" id="PF01636">
    <property type="entry name" value="APH"/>
    <property type="match status" value="1"/>
</dbReference>
<protein>
    <recommendedName>
        <fullName evidence="2">Aminoglycoside phosphotransferase domain-containing protein</fullName>
    </recommendedName>
</protein>
<evidence type="ECO:0000259" key="2">
    <source>
        <dbReference type="Pfam" id="PF01636"/>
    </source>
</evidence>
<dbReference type="AlphaFoldDB" id="A0AAN6S5R0"/>
<accession>A0AAN6S5R0</accession>
<keyword evidence="4" id="KW-1185">Reference proteome</keyword>
<dbReference type="PANTHER" id="PTHR21310">
    <property type="entry name" value="AMINOGLYCOSIDE PHOSPHOTRANSFERASE-RELATED-RELATED"/>
    <property type="match status" value="1"/>
</dbReference>
<comment type="caution">
    <text evidence="3">The sequence shown here is derived from an EMBL/GenBank/DDBJ whole genome shotgun (WGS) entry which is preliminary data.</text>
</comment>
<dbReference type="InterPro" id="IPR051678">
    <property type="entry name" value="AGP_Transferase"/>
</dbReference>
<evidence type="ECO:0000256" key="1">
    <source>
        <dbReference type="SAM" id="MobiDB-lite"/>
    </source>
</evidence>
<dbReference type="Proteomes" id="UP001303473">
    <property type="component" value="Unassembled WGS sequence"/>
</dbReference>
<sequence length="312" mass="34451">MPGQAHVTKEFRGLDPPPGARIPTPDELVRLCTAEHARGYNMGLAYPPESPIFWIKYGTSIVWNEVLAQTKAHRELHRAGSPVRVPGVFYACEMGALGVIYNFEVSYKSYIVMEYIPGETAAKLLENVQDSTAKQRVYRGVASALDALYRIPVPLESRPAAVDGGLIRHPLFDEQQAPRHYQSVEQLEQHLNNFLAVTKRKERVRELAREPMIFCYSDIWLENFIIGKDGRVSVVDFADVSILPASFANFALSGTSSKIRCDISTWVNVPATTGVDNTNALIAVSGPMVMGSSSFVKVGRQIPGGEEIDLSV</sequence>
<reference evidence="4" key="1">
    <citation type="journal article" date="2023" name="Mol. Phylogenet. Evol.">
        <title>Genome-scale phylogeny and comparative genomics of the fungal order Sordariales.</title>
        <authorList>
            <person name="Hensen N."/>
            <person name="Bonometti L."/>
            <person name="Westerberg I."/>
            <person name="Brannstrom I.O."/>
            <person name="Guillou S."/>
            <person name="Cros-Aarteil S."/>
            <person name="Calhoun S."/>
            <person name="Haridas S."/>
            <person name="Kuo A."/>
            <person name="Mondo S."/>
            <person name="Pangilinan J."/>
            <person name="Riley R."/>
            <person name="LaButti K."/>
            <person name="Andreopoulos B."/>
            <person name="Lipzen A."/>
            <person name="Chen C."/>
            <person name="Yan M."/>
            <person name="Daum C."/>
            <person name="Ng V."/>
            <person name="Clum A."/>
            <person name="Steindorff A."/>
            <person name="Ohm R.A."/>
            <person name="Martin F."/>
            <person name="Silar P."/>
            <person name="Natvig D.O."/>
            <person name="Lalanne C."/>
            <person name="Gautier V."/>
            <person name="Ament-Velasquez S.L."/>
            <person name="Kruys A."/>
            <person name="Hutchinson M.I."/>
            <person name="Powell A.J."/>
            <person name="Barry K."/>
            <person name="Miller A.N."/>
            <person name="Grigoriev I.V."/>
            <person name="Debuchy R."/>
            <person name="Gladieux P."/>
            <person name="Hiltunen Thoren M."/>
            <person name="Johannesson H."/>
        </authorList>
    </citation>
    <scope>NUCLEOTIDE SEQUENCE [LARGE SCALE GENOMIC DNA]</scope>
    <source>
        <strain evidence="4">CBS 340.73</strain>
    </source>
</reference>
<dbReference type="InterPro" id="IPR011009">
    <property type="entry name" value="Kinase-like_dom_sf"/>
</dbReference>
<feature type="region of interest" description="Disordered" evidence="1">
    <location>
        <begin position="1"/>
        <end position="22"/>
    </location>
</feature>
<dbReference type="InterPro" id="IPR002575">
    <property type="entry name" value="Aminoglycoside_PTrfase"/>
</dbReference>